<organism evidence="1 2">
    <name type="scientific">Candida tropicalis (strain ATCC MYA-3404 / T1)</name>
    <name type="common">Yeast</name>
    <dbReference type="NCBI Taxonomy" id="294747"/>
    <lineage>
        <taxon>Eukaryota</taxon>
        <taxon>Fungi</taxon>
        <taxon>Dikarya</taxon>
        <taxon>Ascomycota</taxon>
        <taxon>Saccharomycotina</taxon>
        <taxon>Pichiomycetes</taxon>
        <taxon>Debaryomycetaceae</taxon>
        <taxon>Candida/Lodderomyces clade</taxon>
        <taxon>Candida</taxon>
    </lineage>
</organism>
<dbReference type="EMBL" id="GG692397">
    <property type="protein sequence ID" value="EER33757.1"/>
    <property type="molecule type" value="Genomic_DNA"/>
</dbReference>
<proteinExistence type="predicted"/>
<accession>C5M853</accession>
<keyword evidence="2" id="KW-1185">Reference proteome</keyword>
<evidence type="ECO:0000313" key="2">
    <source>
        <dbReference type="Proteomes" id="UP000002037"/>
    </source>
</evidence>
<dbReference type="VEuPathDB" id="FungiDB:CTRG_02575"/>
<sequence>MMSSEEINDVSDMVSLISIPNVLENDLMLSVDENDALKAIYADVCSMFKQHNYNNVLFLLPKLFTLPSLPSIFHLIIGCTMIRVGRIEGGYRELCLAIRLSGKHDTRIKYLSILANMNSELNDKKSVHGCLAEIFDIIRMNSESQQEFEMDITSLVELERKLLNKLDLASEKRVCYAIYQLLHRYVTK</sequence>
<evidence type="ECO:0000313" key="1">
    <source>
        <dbReference type="EMBL" id="EER33757.1"/>
    </source>
</evidence>
<dbReference type="GeneID" id="8299174"/>
<dbReference type="Proteomes" id="UP000002037">
    <property type="component" value="Unassembled WGS sequence"/>
</dbReference>
<gene>
    <name evidence="1" type="ORF">CTRG_02575</name>
</gene>
<dbReference type="HOGENOM" id="CLU_1532330_0_0_1"/>
<reference evidence="1 2" key="1">
    <citation type="journal article" date="2009" name="Nature">
        <title>Evolution of pathogenicity and sexual reproduction in eight Candida genomes.</title>
        <authorList>
            <person name="Butler G."/>
            <person name="Rasmussen M.D."/>
            <person name="Lin M.F."/>
            <person name="Santos M.A."/>
            <person name="Sakthikumar S."/>
            <person name="Munro C.A."/>
            <person name="Rheinbay E."/>
            <person name="Grabherr M."/>
            <person name="Forche A."/>
            <person name="Reedy J.L."/>
            <person name="Agrafioti I."/>
            <person name="Arnaud M.B."/>
            <person name="Bates S."/>
            <person name="Brown A.J."/>
            <person name="Brunke S."/>
            <person name="Costanzo M.C."/>
            <person name="Fitzpatrick D.A."/>
            <person name="de Groot P.W."/>
            <person name="Harris D."/>
            <person name="Hoyer L.L."/>
            <person name="Hube B."/>
            <person name="Klis F.M."/>
            <person name="Kodira C."/>
            <person name="Lennard N."/>
            <person name="Logue M.E."/>
            <person name="Martin R."/>
            <person name="Neiman A.M."/>
            <person name="Nikolaou E."/>
            <person name="Quail M.A."/>
            <person name="Quinn J."/>
            <person name="Santos M.C."/>
            <person name="Schmitzberger F.F."/>
            <person name="Sherlock G."/>
            <person name="Shah P."/>
            <person name="Silverstein K.A."/>
            <person name="Skrzypek M.S."/>
            <person name="Soll D."/>
            <person name="Staggs R."/>
            <person name="Stansfield I."/>
            <person name="Stumpf M.P."/>
            <person name="Sudbery P.E."/>
            <person name="Srikantha T."/>
            <person name="Zeng Q."/>
            <person name="Berman J."/>
            <person name="Berriman M."/>
            <person name="Heitman J."/>
            <person name="Gow N.A."/>
            <person name="Lorenz M.C."/>
            <person name="Birren B.W."/>
            <person name="Kellis M."/>
            <person name="Cuomo C.A."/>
        </authorList>
    </citation>
    <scope>NUCLEOTIDE SEQUENCE [LARGE SCALE GENOMIC DNA]</scope>
    <source>
        <strain evidence="2">ATCC MYA-3404 / T1</strain>
    </source>
</reference>
<dbReference type="AlphaFoldDB" id="C5M853"/>
<protein>
    <submittedName>
        <fullName evidence="1">Uncharacterized protein</fullName>
    </submittedName>
</protein>
<dbReference type="KEGG" id="ctp:CTRG_02575"/>
<dbReference type="OrthoDB" id="4065753at2759"/>
<name>C5M853_CANTT</name>
<dbReference type="RefSeq" id="XP_002548278.1">
    <property type="nucleotide sequence ID" value="XM_002548232.1"/>
</dbReference>